<gene>
    <name evidence="9" type="primary">LOC112273354</name>
    <name evidence="8" type="ORF">PHYPA_024942</name>
</gene>
<evidence type="ECO:0000256" key="6">
    <source>
        <dbReference type="ARBA" id="ARBA00023136"/>
    </source>
</evidence>
<dbReference type="InterPro" id="IPR036412">
    <property type="entry name" value="HAD-like_sf"/>
</dbReference>
<dbReference type="SMART" id="SM00563">
    <property type="entry name" value="PlsC"/>
    <property type="match status" value="1"/>
</dbReference>
<organism evidence="8">
    <name type="scientific">Physcomitrium patens</name>
    <name type="common">Spreading-leaved earth moss</name>
    <name type="synonym">Physcomitrella patens</name>
    <dbReference type="NCBI Taxonomy" id="3218"/>
    <lineage>
        <taxon>Eukaryota</taxon>
        <taxon>Viridiplantae</taxon>
        <taxon>Streptophyta</taxon>
        <taxon>Embryophyta</taxon>
        <taxon>Bryophyta</taxon>
        <taxon>Bryophytina</taxon>
        <taxon>Bryopsida</taxon>
        <taxon>Funariidae</taxon>
        <taxon>Funariales</taxon>
        <taxon>Funariaceae</taxon>
        <taxon>Physcomitrium</taxon>
    </lineage>
</organism>
<evidence type="ECO:0000313" key="8">
    <source>
        <dbReference type="EMBL" id="PNR32999.1"/>
    </source>
</evidence>
<dbReference type="PaxDb" id="3218-PP1S9_453V6.1"/>
<accession>A0A2K1IUP0</accession>
<evidence type="ECO:0000259" key="7">
    <source>
        <dbReference type="SMART" id="SM00563"/>
    </source>
</evidence>
<dbReference type="InterPro" id="IPR023214">
    <property type="entry name" value="HAD_sf"/>
</dbReference>
<dbReference type="EnsemblPlants" id="Pp3c20_9340V3.2">
    <property type="protein sequence ID" value="Pp3c20_9340V3.2"/>
    <property type="gene ID" value="Pp3c20_9340"/>
</dbReference>
<dbReference type="OrthoDB" id="1854593at2759"/>
<dbReference type="Pfam" id="PF23270">
    <property type="entry name" value="HAD_RAM2_N"/>
    <property type="match status" value="1"/>
</dbReference>
<protein>
    <recommendedName>
        <fullName evidence="7">Phospholipid/glycerol acyltransferase domain-containing protein</fullName>
    </recommendedName>
</protein>
<proteinExistence type="inferred from homology"/>
<keyword evidence="5" id="KW-1133">Transmembrane helix</keyword>
<reference evidence="8 10" key="1">
    <citation type="journal article" date="2008" name="Science">
        <title>The Physcomitrella genome reveals evolutionary insights into the conquest of land by plants.</title>
        <authorList>
            <person name="Rensing S."/>
            <person name="Lang D."/>
            <person name="Zimmer A."/>
            <person name="Terry A."/>
            <person name="Salamov A."/>
            <person name="Shapiro H."/>
            <person name="Nishiyama T."/>
            <person name="Perroud P.-F."/>
            <person name="Lindquist E."/>
            <person name="Kamisugi Y."/>
            <person name="Tanahashi T."/>
            <person name="Sakakibara K."/>
            <person name="Fujita T."/>
            <person name="Oishi K."/>
            <person name="Shin-I T."/>
            <person name="Kuroki Y."/>
            <person name="Toyoda A."/>
            <person name="Suzuki Y."/>
            <person name="Hashimoto A."/>
            <person name="Yamaguchi K."/>
            <person name="Sugano A."/>
            <person name="Kohara Y."/>
            <person name="Fujiyama A."/>
            <person name="Anterola A."/>
            <person name="Aoki S."/>
            <person name="Ashton N."/>
            <person name="Barbazuk W.B."/>
            <person name="Barker E."/>
            <person name="Bennetzen J."/>
            <person name="Bezanilla M."/>
            <person name="Blankenship R."/>
            <person name="Cho S.H."/>
            <person name="Dutcher S."/>
            <person name="Estelle M."/>
            <person name="Fawcett J.A."/>
            <person name="Gundlach H."/>
            <person name="Hanada K."/>
            <person name="Heyl A."/>
            <person name="Hicks K.A."/>
            <person name="Hugh J."/>
            <person name="Lohr M."/>
            <person name="Mayer K."/>
            <person name="Melkozernov A."/>
            <person name="Murata T."/>
            <person name="Nelson D."/>
            <person name="Pils B."/>
            <person name="Prigge M."/>
            <person name="Reiss B."/>
            <person name="Renner T."/>
            <person name="Rombauts S."/>
            <person name="Rushton P."/>
            <person name="Sanderfoot A."/>
            <person name="Schween G."/>
            <person name="Shiu S.-H."/>
            <person name="Stueber K."/>
            <person name="Theodoulou F.L."/>
            <person name="Tu H."/>
            <person name="Van de Peer Y."/>
            <person name="Verrier P.J."/>
            <person name="Waters E."/>
            <person name="Wood A."/>
            <person name="Yang L."/>
            <person name="Cove D."/>
            <person name="Cuming A."/>
            <person name="Hasebe M."/>
            <person name="Lucas S."/>
            <person name="Mishler D.B."/>
            <person name="Reski R."/>
            <person name="Grigoriev I."/>
            <person name="Quatrano R.S."/>
            <person name="Boore J.L."/>
        </authorList>
    </citation>
    <scope>NUCLEOTIDE SEQUENCE [LARGE SCALE GENOMIC DNA]</scope>
    <source>
        <strain evidence="9 10">cv. Gransden 2004</strain>
    </source>
</reference>
<comment type="subcellular location">
    <subcellularLocation>
        <location evidence="1">Membrane</location>
        <topology evidence="1">Multi-pass membrane protein</topology>
    </subcellularLocation>
</comment>
<dbReference type="Gramene" id="Pp3c20_9340V3.1">
    <property type="protein sequence ID" value="Pp3c20_9340V3.1"/>
    <property type="gene ID" value="Pp3c20_9340"/>
</dbReference>
<evidence type="ECO:0000313" key="9">
    <source>
        <dbReference type="EnsemblPlants" id="Pp3c20_9340V3.1"/>
    </source>
</evidence>
<dbReference type="STRING" id="3218.A0A2K1IUP0"/>
<dbReference type="OMA" id="FEVANHA"/>
<evidence type="ECO:0000256" key="4">
    <source>
        <dbReference type="ARBA" id="ARBA00022692"/>
    </source>
</evidence>
<dbReference type="InterPro" id="IPR002123">
    <property type="entry name" value="Plipid/glycerol_acylTrfase"/>
</dbReference>
<dbReference type="EnsemblPlants" id="Pp3c20_9340V3.1">
    <property type="protein sequence ID" value="Pp3c20_9340V3.1"/>
    <property type="gene ID" value="Pp3c20_9340"/>
</dbReference>
<feature type="domain" description="Phospholipid/glycerol acyltransferase" evidence="7">
    <location>
        <begin position="314"/>
        <end position="415"/>
    </location>
</feature>
<dbReference type="PANTHER" id="PTHR15486:SF96">
    <property type="entry name" value="LIPID DROPLET-REGULATING VLDL ASSEMBLY FACTOR AUP1"/>
    <property type="match status" value="1"/>
</dbReference>
<comment type="similarity">
    <text evidence="2">Belongs to the GPAT/DAPAT family.</text>
</comment>
<dbReference type="Proteomes" id="UP000006727">
    <property type="component" value="Chromosome 20"/>
</dbReference>
<evidence type="ECO:0000256" key="1">
    <source>
        <dbReference type="ARBA" id="ARBA00004141"/>
    </source>
</evidence>
<dbReference type="InterPro" id="IPR056462">
    <property type="entry name" value="HAD_RAM2/GPAT1-8"/>
</dbReference>
<evidence type="ECO:0000256" key="3">
    <source>
        <dbReference type="ARBA" id="ARBA00022679"/>
    </source>
</evidence>
<dbReference type="GO" id="GO:0016020">
    <property type="term" value="C:membrane"/>
    <property type="evidence" value="ECO:0000318"/>
    <property type="project" value="GO_Central"/>
</dbReference>
<sequence length="510" mass="57353">MVARMEVRKMRKVRKYDFPIVGECSSGEHRKSETVIADLEGALMRARSSFPYFFLIAFEAGGYFRSLMLLLMVPMILFLYNFVSEASGIHLMIFLTYAGLKVKDIEGVSRAVLIKFYADDLHSETWRVFSSFGKRVVLTASPRIMVEPFLKELLGVDEVIGTEIEVNKWGRATGFLKKPGVLVGAKKAEALKRWSMGGERTHVGLGDQVTGYPFMAFCKEGYAVPRTKVEAVRKQDLPKQLIFHDGRLVQRPTPLNALIVLTWMPLGFLLSIFRVTSGVWLPLKYIPVLYKLTGVKLIIKGKVPQAPKNGESGILYACNHRTLLDPVTVAIALGRPVPAVTYSISWISEVLSPMPTIALCRDREKDSENMRNVLKQGELTLCPEGTTCREPFLLRFSALFAELSDRIVPVAVRTQMNMFHGTTARGNKAMDPFFCHMNPRPTFEIHFLNEIPREISCSAGKSSFEVANYIQRVLAGSLGYECTHLTRKDKYRLLAGNDGIVPAKETKKLW</sequence>
<keyword evidence="4" id="KW-0812">Transmembrane</keyword>
<dbReference type="EMBL" id="ABEU02000020">
    <property type="protein sequence ID" value="PNR32999.1"/>
    <property type="molecule type" value="Genomic_DNA"/>
</dbReference>
<dbReference type="GO" id="GO:0090447">
    <property type="term" value="F:glycerol-3-phosphate 2-O-acyltransferase activity"/>
    <property type="evidence" value="ECO:0000318"/>
    <property type="project" value="GO_Central"/>
</dbReference>
<evidence type="ECO:0000313" key="10">
    <source>
        <dbReference type="Proteomes" id="UP000006727"/>
    </source>
</evidence>
<dbReference type="Gene3D" id="3.40.50.1000">
    <property type="entry name" value="HAD superfamily/HAD-like"/>
    <property type="match status" value="1"/>
</dbReference>
<name>A0A2K1IUP0_PHYPA</name>
<dbReference type="SUPFAM" id="SSF69593">
    <property type="entry name" value="Glycerol-3-phosphate (1)-acyltransferase"/>
    <property type="match status" value="1"/>
</dbReference>
<dbReference type="GO" id="GO:0010143">
    <property type="term" value="P:cutin biosynthetic process"/>
    <property type="evidence" value="ECO:0000318"/>
    <property type="project" value="GO_Central"/>
</dbReference>
<keyword evidence="3" id="KW-0808">Transferase</keyword>
<dbReference type="CDD" id="cd06551">
    <property type="entry name" value="LPLAT"/>
    <property type="match status" value="1"/>
</dbReference>
<evidence type="ECO:0000256" key="5">
    <source>
        <dbReference type="ARBA" id="ARBA00022989"/>
    </source>
</evidence>
<dbReference type="SUPFAM" id="SSF56784">
    <property type="entry name" value="HAD-like"/>
    <property type="match status" value="1"/>
</dbReference>
<dbReference type="RefSeq" id="XP_024357788.1">
    <property type="nucleotide sequence ID" value="XM_024502020.2"/>
</dbReference>
<dbReference type="GO" id="GO:0016791">
    <property type="term" value="F:phosphatase activity"/>
    <property type="evidence" value="ECO:0000318"/>
    <property type="project" value="GO_Central"/>
</dbReference>
<keyword evidence="6" id="KW-0472">Membrane</keyword>
<dbReference type="PANTHER" id="PTHR15486">
    <property type="entry name" value="ANCIENT UBIQUITOUS PROTEIN"/>
    <property type="match status" value="1"/>
</dbReference>
<reference evidence="9" key="3">
    <citation type="submission" date="2020-12" db="UniProtKB">
        <authorList>
            <consortium name="EnsemblPlants"/>
        </authorList>
    </citation>
    <scope>IDENTIFICATION</scope>
</reference>
<dbReference type="GeneID" id="112273354"/>
<keyword evidence="10" id="KW-1185">Reference proteome</keyword>
<dbReference type="AlphaFoldDB" id="A0A2K1IUP0"/>
<dbReference type="Gramene" id="Pp3c20_9340V3.2">
    <property type="protein sequence ID" value="Pp3c20_9340V3.2"/>
    <property type="gene ID" value="Pp3c20_9340"/>
</dbReference>
<evidence type="ECO:0000256" key="2">
    <source>
        <dbReference type="ARBA" id="ARBA00007937"/>
    </source>
</evidence>
<reference evidence="8 10" key="2">
    <citation type="journal article" date="2018" name="Plant J.">
        <title>The Physcomitrella patens chromosome-scale assembly reveals moss genome structure and evolution.</title>
        <authorList>
            <person name="Lang D."/>
            <person name="Ullrich K.K."/>
            <person name="Murat F."/>
            <person name="Fuchs J."/>
            <person name="Jenkins J."/>
            <person name="Haas F.B."/>
            <person name="Piednoel M."/>
            <person name="Gundlach H."/>
            <person name="Van Bel M."/>
            <person name="Meyberg R."/>
            <person name="Vives C."/>
            <person name="Morata J."/>
            <person name="Symeonidi A."/>
            <person name="Hiss M."/>
            <person name="Muchero W."/>
            <person name="Kamisugi Y."/>
            <person name="Saleh O."/>
            <person name="Blanc G."/>
            <person name="Decker E.L."/>
            <person name="van Gessel N."/>
            <person name="Grimwood J."/>
            <person name="Hayes R.D."/>
            <person name="Graham S.W."/>
            <person name="Gunter L.E."/>
            <person name="McDaniel S.F."/>
            <person name="Hoernstein S.N.W."/>
            <person name="Larsson A."/>
            <person name="Li F.W."/>
            <person name="Perroud P.F."/>
            <person name="Phillips J."/>
            <person name="Ranjan P."/>
            <person name="Rokshar D.S."/>
            <person name="Rothfels C.J."/>
            <person name="Schneider L."/>
            <person name="Shu S."/>
            <person name="Stevenson D.W."/>
            <person name="Thummler F."/>
            <person name="Tillich M."/>
            <person name="Villarreal Aguilar J.C."/>
            <person name="Widiez T."/>
            <person name="Wong G.K."/>
            <person name="Wymore A."/>
            <person name="Zhang Y."/>
            <person name="Zimmer A.D."/>
            <person name="Quatrano R.S."/>
            <person name="Mayer K.F.X."/>
            <person name="Goodstein D."/>
            <person name="Casacuberta J.M."/>
            <person name="Vandepoele K."/>
            <person name="Reski R."/>
            <person name="Cuming A.C."/>
            <person name="Tuskan G.A."/>
            <person name="Maumus F."/>
            <person name="Salse J."/>
            <person name="Schmutz J."/>
            <person name="Rensing S.A."/>
        </authorList>
    </citation>
    <scope>NUCLEOTIDE SEQUENCE [LARGE SCALE GENOMIC DNA]</scope>
    <source>
        <strain evidence="9 10">cv. Gransden 2004</strain>
    </source>
</reference>
<dbReference type="Pfam" id="PF01553">
    <property type="entry name" value="Acyltransferase"/>
    <property type="match status" value="1"/>
</dbReference>